<gene>
    <name evidence="2" type="ORF">CYNAS_LOCUS11155</name>
</gene>
<dbReference type="Proteomes" id="UP001176961">
    <property type="component" value="Unassembled WGS sequence"/>
</dbReference>
<sequence>MTVLTQDYKKRRNATVTTLGLTLTHLERSDSGIYYPGYFDEGRNQFTPTTYNFSIRLNVTRKAIDYWKDCRGSNASHCLPGPKNLTVGGQELSSSASGGN</sequence>
<accession>A0AA36GVX9</accession>
<comment type="caution">
    <text evidence="2">The sequence shown here is derived from an EMBL/GenBank/DDBJ whole genome shotgun (WGS) entry which is preliminary data.</text>
</comment>
<dbReference type="EMBL" id="CATQJL010000223">
    <property type="protein sequence ID" value="CAJ0599172.1"/>
    <property type="molecule type" value="Genomic_DNA"/>
</dbReference>
<feature type="compositionally biased region" description="Polar residues" evidence="1">
    <location>
        <begin position="91"/>
        <end position="100"/>
    </location>
</feature>
<evidence type="ECO:0000313" key="3">
    <source>
        <dbReference type="Proteomes" id="UP001176961"/>
    </source>
</evidence>
<keyword evidence="3" id="KW-1185">Reference proteome</keyword>
<organism evidence="2 3">
    <name type="scientific">Cylicocyclus nassatus</name>
    <name type="common">Nematode worm</name>
    <dbReference type="NCBI Taxonomy" id="53992"/>
    <lineage>
        <taxon>Eukaryota</taxon>
        <taxon>Metazoa</taxon>
        <taxon>Ecdysozoa</taxon>
        <taxon>Nematoda</taxon>
        <taxon>Chromadorea</taxon>
        <taxon>Rhabditida</taxon>
        <taxon>Rhabditina</taxon>
        <taxon>Rhabditomorpha</taxon>
        <taxon>Strongyloidea</taxon>
        <taxon>Strongylidae</taxon>
        <taxon>Cylicocyclus</taxon>
    </lineage>
</organism>
<proteinExistence type="predicted"/>
<protein>
    <submittedName>
        <fullName evidence="2">Uncharacterized protein</fullName>
    </submittedName>
</protein>
<evidence type="ECO:0000313" key="2">
    <source>
        <dbReference type="EMBL" id="CAJ0599172.1"/>
    </source>
</evidence>
<name>A0AA36GVX9_CYLNA</name>
<reference evidence="2" key="1">
    <citation type="submission" date="2023-07" db="EMBL/GenBank/DDBJ databases">
        <authorList>
            <consortium name="CYATHOMIX"/>
        </authorList>
    </citation>
    <scope>NUCLEOTIDE SEQUENCE</scope>
    <source>
        <strain evidence="2">N/A</strain>
    </source>
</reference>
<dbReference type="AlphaFoldDB" id="A0AA36GVX9"/>
<evidence type="ECO:0000256" key="1">
    <source>
        <dbReference type="SAM" id="MobiDB-lite"/>
    </source>
</evidence>
<feature type="region of interest" description="Disordered" evidence="1">
    <location>
        <begin position="81"/>
        <end position="100"/>
    </location>
</feature>